<evidence type="ECO:0000256" key="1">
    <source>
        <dbReference type="ARBA" id="ARBA00023015"/>
    </source>
</evidence>
<dbReference type="EMBL" id="JAPIVE010000002">
    <property type="protein sequence ID" value="MCX2524023.1"/>
    <property type="molecule type" value="Genomic_DNA"/>
</dbReference>
<protein>
    <submittedName>
        <fullName evidence="6">TetR/AcrR family transcriptional regulator</fullName>
    </submittedName>
</protein>
<proteinExistence type="predicted"/>
<evidence type="ECO:0000313" key="6">
    <source>
        <dbReference type="EMBL" id="MCX2524023.1"/>
    </source>
</evidence>
<dbReference type="GO" id="GO:0003677">
    <property type="term" value="F:DNA binding"/>
    <property type="evidence" value="ECO:0007669"/>
    <property type="project" value="UniProtKB-UniRule"/>
</dbReference>
<dbReference type="PANTHER" id="PTHR47506">
    <property type="entry name" value="TRANSCRIPTIONAL REGULATORY PROTEIN"/>
    <property type="match status" value="1"/>
</dbReference>
<comment type="caution">
    <text evidence="6">The sequence shown here is derived from an EMBL/GenBank/DDBJ whole genome shotgun (WGS) entry which is preliminary data.</text>
</comment>
<dbReference type="RefSeq" id="WP_265895996.1">
    <property type="nucleotide sequence ID" value="NZ_JAPIVE010000002.1"/>
</dbReference>
<keyword evidence="2 4" id="KW-0238">DNA-binding</keyword>
<organism evidence="6 7">
    <name type="scientific">Larsenimonas rhizosphaerae</name>
    <dbReference type="NCBI Taxonomy" id="2944682"/>
    <lineage>
        <taxon>Bacteria</taxon>
        <taxon>Pseudomonadati</taxon>
        <taxon>Pseudomonadota</taxon>
        <taxon>Gammaproteobacteria</taxon>
        <taxon>Oceanospirillales</taxon>
        <taxon>Halomonadaceae</taxon>
        <taxon>Larsenimonas</taxon>
    </lineage>
</organism>
<dbReference type="PANTHER" id="PTHR47506:SF1">
    <property type="entry name" value="HTH-TYPE TRANSCRIPTIONAL REGULATOR YJDC"/>
    <property type="match status" value="1"/>
</dbReference>
<dbReference type="Gene3D" id="1.10.357.10">
    <property type="entry name" value="Tetracycline Repressor, domain 2"/>
    <property type="match status" value="1"/>
</dbReference>
<gene>
    <name evidence="6" type="ORF">OQ287_07215</name>
</gene>
<accession>A0AA41ZLJ3</accession>
<dbReference type="SUPFAM" id="SSF48498">
    <property type="entry name" value="Tetracyclin repressor-like, C-terminal domain"/>
    <property type="match status" value="1"/>
</dbReference>
<keyword evidence="7" id="KW-1185">Reference proteome</keyword>
<dbReference type="InterPro" id="IPR009057">
    <property type="entry name" value="Homeodomain-like_sf"/>
</dbReference>
<dbReference type="PRINTS" id="PR00455">
    <property type="entry name" value="HTHTETR"/>
</dbReference>
<evidence type="ECO:0000256" key="2">
    <source>
        <dbReference type="ARBA" id="ARBA00023125"/>
    </source>
</evidence>
<evidence type="ECO:0000256" key="3">
    <source>
        <dbReference type="ARBA" id="ARBA00023163"/>
    </source>
</evidence>
<evidence type="ECO:0000313" key="7">
    <source>
        <dbReference type="Proteomes" id="UP001165678"/>
    </source>
</evidence>
<dbReference type="InterPro" id="IPR001647">
    <property type="entry name" value="HTH_TetR"/>
</dbReference>
<dbReference type="Proteomes" id="UP001165678">
    <property type="component" value="Unassembled WGS sequence"/>
</dbReference>
<dbReference type="InterPro" id="IPR036271">
    <property type="entry name" value="Tet_transcr_reg_TetR-rel_C_sf"/>
</dbReference>
<keyword evidence="1" id="KW-0805">Transcription regulation</keyword>
<dbReference type="AlphaFoldDB" id="A0AA41ZLJ3"/>
<name>A0AA41ZLJ3_9GAMM</name>
<reference evidence="6" key="1">
    <citation type="submission" date="2022-11" db="EMBL/GenBank/DDBJ databases">
        <title>Larsenimonas rhizosphaerae sp. nov., isolated from a tidal mudflat.</title>
        <authorList>
            <person name="Lee S.D."/>
            <person name="Kim I.S."/>
        </authorList>
    </citation>
    <scope>NUCLEOTIDE SEQUENCE</scope>
    <source>
        <strain evidence="6">GH2-1</strain>
    </source>
</reference>
<sequence>MAKREDILETARQLFNAHGFQAVGVDCIRDKTPASKMTLYKHFSTKEGLIAAVLADRHDRFSHSLEQALTPAVSLTDMLARLFGWHSAWFCSSSFNGCMFIRARDEYCSTSAVIEQQAARHKAWLHATVHDHMARFDAGMAKRHGQAISMLLDGMIVQTSPGHDRVADTAWISVIDWLGLDDAPSTLPAMVVSL</sequence>
<evidence type="ECO:0000256" key="4">
    <source>
        <dbReference type="PROSITE-ProRule" id="PRU00335"/>
    </source>
</evidence>
<feature type="domain" description="HTH tetR-type" evidence="5">
    <location>
        <begin position="1"/>
        <end position="61"/>
    </location>
</feature>
<dbReference type="Pfam" id="PF00440">
    <property type="entry name" value="TetR_N"/>
    <property type="match status" value="1"/>
</dbReference>
<dbReference type="SUPFAM" id="SSF46689">
    <property type="entry name" value="Homeodomain-like"/>
    <property type="match status" value="1"/>
</dbReference>
<feature type="DNA-binding region" description="H-T-H motif" evidence="4">
    <location>
        <begin position="24"/>
        <end position="43"/>
    </location>
</feature>
<evidence type="ECO:0000259" key="5">
    <source>
        <dbReference type="PROSITE" id="PS50977"/>
    </source>
</evidence>
<dbReference type="PROSITE" id="PS50977">
    <property type="entry name" value="HTH_TETR_2"/>
    <property type="match status" value="1"/>
</dbReference>
<keyword evidence="3" id="KW-0804">Transcription</keyword>